<evidence type="ECO:0000256" key="1">
    <source>
        <dbReference type="SAM" id="MobiDB-lite"/>
    </source>
</evidence>
<accession>A0ABR2JK93</accession>
<dbReference type="Proteomes" id="UP001470230">
    <property type="component" value="Unassembled WGS sequence"/>
</dbReference>
<evidence type="ECO:0000313" key="2">
    <source>
        <dbReference type="EMBL" id="KAK8878160.1"/>
    </source>
</evidence>
<comment type="caution">
    <text evidence="2">The sequence shown here is derived from an EMBL/GenBank/DDBJ whole genome shotgun (WGS) entry which is preliminary data.</text>
</comment>
<sequence>MRTKDANRQRRLLEYKPLEATRLDRAMDYHVKMQKLWEANGKRLAQITGRDPSTLSMFSEDEFRRKNEERYIISQVVNSIATKDKGAWSPLPKIGDLYAQREKVSDFKNFELVRNPEEQENVPGARPTNWFHSKYYKKRVKQLRSFIDKIKPYEPEFEGLEVVGHTPEFMKHIQQTDFGQNPNESELNKPFDQADDLGLEAEEEVAAEVSTCRISFDSNRLFFTTSPGITQSKNVNVSNEGTCAIYYKWELSRDADLMLGQGASMTSLKTSSDDSSQPVDAFDWRISDSFSVPRNMQPKTRSEFCFTQLSGSILPGKTITFSFTFKSDVSGCFSQKWIMRTTPSIDTDSQTKLSIALRGCCQVEPPDLSLFKTSIDNSLHESERSRCIEEIMSSIFDRVKKLVSMHNQAGEERIEGDVLVDDRAPHFEEVNKKWGLTYSPGLYSSFLGIANATWDALGIESQFERFWDMSVDSLNDLIMKVEDGQVKRTLLAQLNFIIGEKMTPSASGNLSYSLGYLQLSAMLEDFPAALEAEAAKADKSGQIPTFIVPKMPDAIEAEELAESSHKKHRGKKEKETTKRTTANKKNTRKGGKGQPVEDESANQNENRAELSEDFKITLKERIKQELAARLRNFEKLSCESRGVTKQLTRVNEMDKLDTNLDLEVDDDL</sequence>
<feature type="compositionally biased region" description="Basic residues" evidence="1">
    <location>
        <begin position="581"/>
        <end position="591"/>
    </location>
</feature>
<protein>
    <recommendedName>
        <fullName evidence="4">MYCBP-associated protein</fullName>
    </recommendedName>
</protein>
<dbReference type="PANTHER" id="PTHR48421:SF1">
    <property type="entry name" value="MYCBP-ASSOCIATED PROTEIN"/>
    <property type="match status" value="1"/>
</dbReference>
<organism evidence="2 3">
    <name type="scientific">Tritrichomonas musculus</name>
    <dbReference type="NCBI Taxonomy" id="1915356"/>
    <lineage>
        <taxon>Eukaryota</taxon>
        <taxon>Metamonada</taxon>
        <taxon>Parabasalia</taxon>
        <taxon>Tritrichomonadida</taxon>
        <taxon>Tritrichomonadidae</taxon>
        <taxon>Tritrichomonas</taxon>
    </lineage>
</organism>
<gene>
    <name evidence="2" type="ORF">M9Y10_004925</name>
</gene>
<feature type="region of interest" description="Disordered" evidence="1">
    <location>
        <begin position="560"/>
        <end position="608"/>
    </location>
</feature>
<dbReference type="EMBL" id="JAPFFF010000011">
    <property type="protein sequence ID" value="KAK8878160.1"/>
    <property type="molecule type" value="Genomic_DNA"/>
</dbReference>
<dbReference type="InterPro" id="IPR013783">
    <property type="entry name" value="Ig-like_fold"/>
</dbReference>
<reference evidence="2 3" key="1">
    <citation type="submission" date="2024-04" db="EMBL/GenBank/DDBJ databases">
        <title>Tritrichomonas musculus Genome.</title>
        <authorList>
            <person name="Alves-Ferreira E."/>
            <person name="Grigg M."/>
            <person name="Lorenzi H."/>
            <person name="Galac M."/>
        </authorList>
    </citation>
    <scope>NUCLEOTIDE SEQUENCE [LARGE SCALE GENOMIC DNA]</scope>
    <source>
        <strain evidence="2 3">EAF2021</strain>
    </source>
</reference>
<evidence type="ECO:0000313" key="3">
    <source>
        <dbReference type="Proteomes" id="UP001470230"/>
    </source>
</evidence>
<evidence type="ECO:0008006" key="4">
    <source>
        <dbReference type="Google" id="ProtNLM"/>
    </source>
</evidence>
<proteinExistence type="predicted"/>
<dbReference type="InterPro" id="IPR032707">
    <property type="entry name" value="MYCBPAP"/>
</dbReference>
<dbReference type="PANTHER" id="PTHR48421">
    <property type="entry name" value="MYCBP-ASSOCIATED PROTEIN"/>
    <property type="match status" value="1"/>
</dbReference>
<keyword evidence="3" id="KW-1185">Reference proteome</keyword>
<dbReference type="Gene3D" id="2.60.40.10">
    <property type="entry name" value="Immunoglobulins"/>
    <property type="match status" value="1"/>
</dbReference>
<name>A0ABR2JK93_9EUKA</name>
<dbReference type="Pfam" id="PF14646">
    <property type="entry name" value="MYCBPAP"/>
    <property type="match status" value="2"/>
</dbReference>